<dbReference type="AlphaFoldDB" id="A0A7N0RAV7"/>
<dbReference type="PANTHER" id="PTHR35481">
    <property type="entry name" value="DNA-DIRECTED RNA POLYMERASE SUBUNIT ALPHA"/>
    <property type="match status" value="1"/>
</dbReference>
<dbReference type="Proteomes" id="UP000594263">
    <property type="component" value="Unplaced"/>
</dbReference>
<feature type="domain" description="DUF7903" evidence="1">
    <location>
        <begin position="1"/>
        <end position="148"/>
    </location>
</feature>
<dbReference type="Gramene" id="Kaladp0007s0046.1.v1.1">
    <property type="protein sequence ID" value="Kaladp0007s0046.1.v1.1"/>
    <property type="gene ID" value="Kaladp0007s0046.v1.1"/>
</dbReference>
<dbReference type="InterPro" id="IPR057225">
    <property type="entry name" value="DUF7903"/>
</dbReference>
<evidence type="ECO:0000313" key="2">
    <source>
        <dbReference type="EnsemblPlants" id="Kaladp0007s0046.1.v1.1"/>
    </source>
</evidence>
<accession>A0A7N0RAV7</accession>
<organism evidence="2 3">
    <name type="scientific">Kalanchoe fedtschenkoi</name>
    <name type="common">Lavender scallops</name>
    <name type="synonym">South American air plant</name>
    <dbReference type="NCBI Taxonomy" id="63787"/>
    <lineage>
        <taxon>Eukaryota</taxon>
        <taxon>Viridiplantae</taxon>
        <taxon>Streptophyta</taxon>
        <taxon>Embryophyta</taxon>
        <taxon>Tracheophyta</taxon>
        <taxon>Spermatophyta</taxon>
        <taxon>Magnoliopsida</taxon>
        <taxon>eudicotyledons</taxon>
        <taxon>Gunneridae</taxon>
        <taxon>Pentapetalae</taxon>
        <taxon>Saxifragales</taxon>
        <taxon>Crassulaceae</taxon>
        <taxon>Kalanchoe</taxon>
    </lineage>
</organism>
<reference evidence="2" key="1">
    <citation type="submission" date="2021-01" db="UniProtKB">
        <authorList>
            <consortium name="EnsemblPlants"/>
        </authorList>
    </citation>
    <scope>IDENTIFICATION</scope>
</reference>
<proteinExistence type="predicted"/>
<evidence type="ECO:0000313" key="3">
    <source>
        <dbReference type="Proteomes" id="UP000594263"/>
    </source>
</evidence>
<protein>
    <recommendedName>
        <fullName evidence="1">DUF7903 domain-containing protein</fullName>
    </recommendedName>
</protein>
<dbReference type="OMA" id="ALAWHEC"/>
<evidence type="ECO:0000259" key="1">
    <source>
        <dbReference type="Pfam" id="PF25475"/>
    </source>
</evidence>
<name>A0A7N0RAV7_KALFE</name>
<dbReference type="Pfam" id="PF25475">
    <property type="entry name" value="DUF7903"/>
    <property type="match status" value="1"/>
</dbReference>
<keyword evidence="3" id="KW-1185">Reference proteome</keyword>
<dbReference type="PANTHER" id="PTHR35481:SF1">
    <property type="entry name" value="DNA-DIRECTED RNA POLYMERASE SUBUNIT ALPHA"/>
    <property type="match status" value="1"/>
</dbReference>
<sequence>MNQVRHLIVDITCFGKDLDMRLMLRTKRAINNLSDTEKQSIRDLISSALLDSNVNGGLRWPKGKACRGQRYNVISVWYSKCLTYKNSSVRLRMRDVDRFDYRNLKKEFAREVVVKLTGIVSKLKEPDAADSCLLGMLKDDMKLVWEHFLHCDEFLNSDQILL</sequence>
<dbReference type="EnsemblPlants" id="Kaladp0007s0046.1.v1.1">
    <property type="protein sequence ID" value="Kaladp0007s0046.1.v1.1"/>
    <property type="gene ID" value="Kaladp0007s0046.v1.1"/>
</dbReference>